<evidence type="ECO:0000256" key="1">
    <source>
        <dbReference type="SAM" id="MobiDB-lite"/>
    </source>
</evidence>
<name>A0A8R7QFJ5_TRIUA</name>
<evidence type="ECO:0000313" key="2">
    <source>
        <dbReference type="EnsemblPlants" id="TuG1812G0500001464.01.T01.cds289268"/>
    </source>
</evidence>
<reference evidence="2" key="3">
    <citation type="submission" date="2022-06" db="UniProtKB">
        <authorList>
            <consortium name="EnsemblPlants"/>
        </authorList>
    </citation>
    <scope>IDENTIFICATION</scope>
</reference>
<feature type="region of interest" description="Disordered" evidence="1">
    <location>
        <begin position="140"/>
        <end position="167"/>
    </location>
</feature>
<dbReference type="Gramene" id="TuG1812G0500001464.01.T01">
    <property type="protein sequence ID" value="TuG1812G0500001464.01.T01.cds289268"/>
    <property type="gene ID" value="TuG1812G0500001464.01"/>
</dbReference>
<sequence length="167" mass="18447">MGATMPFSVVALMCKSQLQQPTRCLPGRSILVIGLYVTHSFYMASTSAQVDPQEGRDVKDGTAFLYQDPHGSDYYLNHAHSFELVQIHLNYGYDHDNYHGDHNMIKNLQAPWDPGELLMTTAWGQAAFQEGRDVRDPLGLPVGGTWANPTRVPTTNTGEAGHEEVSA</sequence>
<reference evidence="3" key="1">
    <citation type="journal article" date="2013" name="Nature">
        <title>Draft genome of the wheat A-genome progenitor Triticum urartu.</title>
        <authorList>
            <person name="Ling H.Q."/>
            <person name="Zhao S."/>
            <person name="Liu D."/>
            <person name="Wang J."/>
            <person name="Sun H."/>
            <person name="Zhang C."/>
            <person name="Fan H."/>
            <person name="Li D."/>
            <person name="Dong L."/>
            <person name="Tao Y."/>
            <person name="Gao C."/>
            <person name="Wu H."/>
            <person name="Li Y."/>
            <person name="Cui Y."/>
            <person name="Guo X."/>
            <person name="Zheng S."/>
            <person name="Wang B."/>
            <person name="Yu K."/>
            <person name="Liang Q."/>
            <person name="Yang W."/>
            <person name="Lou X."/>
            <person name="Chen J."/>
            <person name="Feng M."/>
            <person name="Jian J."/>
            <person name="Zhang X."/>
            <person name="Luo G."/>
            <person name="Jiang Y."/>
            <person name="Liu J."/>
            <person name="Wang Z."/>
            <person name="Sha Y."/>
            <person name="Zhang B."/>
            <person name="Wu H."/>
            <person name="Tang D."/>
            <person name="Shen Q."/>
            <person name="Xue P."/>
            <person name="Zou S."/>
            <person name="Wang X."/>
            <person name="Liu X."/>
            <person name="Wang F."/>
            <person name="Yang Y."/>
            <person name="An X."/>
            <person name="Dong Z."/>
            <person name="Zhang K."/>
            <person name="Zhang X."/>
            <person name="Luo M.C."/>
            <person name="Dvorak J."/>
            <person name="Tong Y."/>
            <person name="Wang J."/>
            <person name="Yang H."/>
            <person name="Li Z."/>
            <person name="Wang D."/>
            <person name="Zhang A."/>
            <person name="Wang J."/>
        </authorList>
    </citation>
    <scope>NUCLEOTIDE SEQUENCE</scope>
    <source>
        <strain evidence="3">cv. G1812</strain>
    </source>
</reference>
<dbReference type="EnsemblPlants" id="TuG1812G0500001464.01.T01">
    <property type="protein sequence ID" value="TuG1812G0500001464.01.T01.cds289268"/>
    <property type="gene ID" value="TuG1812G0500001464.01"/>
</dbReference>
<protein>
    <submittedName>
        <fullName evidence="2">Uncharacterized protein</fullName>
    </submittedName>
</protein>
<organism evidence="2 3">
    <name type="scientific">Triticum urartu</name>
    <name type="common">Red wild einkorn</name>
    <name type="synonym">Crithodium urartu</name>
    <dbReference type="NCBI Taxonomy" id="4572"/>
    <lineage>
        <taxon>Eukaryota</taxon>
        <taxon>Viridiplantae</taxon>
        <taxon>Streptophyta</taxon>
        <taxon>Embryophyta</taxon>
        <taxon>Tracheophyta</taxon>
        <taxon>Spermatophyta</taxon>
        <taxon>Magnoliopsida</taxon>
        <taxon>Liliopsida</taxon>
        <taxon>Poales</taxon>
        <taxon>Poaceae</taxon>
        <taxon>BOP clade</taxon>
        <taxon>Pooideae</taxon>
        <taxon>Triticodae</taxon>
        <taxon>Triticeae</taxon>
        <taxon>Triticinae</taxon>
        <taxon>Triticum</taxon>
    </lineage>
</organism>
<dbReference type="Proteomes" id="UP000015106">
    <property type="component" value="Chromosome 5"/>
</dbReference>
<proteinExistence type="predicted"/>
<dbReference type="AlphaFoldDB" id="A0A8R7QFJ5"/>
<accession>A0A8R7QFJ5</accession>
<feature type="compositionally biased region" description="Polar residues" evidence="1">
    <location>
        <begin position="147"/>
        <end position="158"/>
    </location>
</feature>
<reference evidence="2" key="2">
    <citation type="submission" date="2018-03" db="EMBL/GenBank/DDBJ databases">
        <title>The Triticum urartu genome reveals the dynamic nature of wheat genome evolution.</title>
        <authorList>
            <person name="Ling H."/>
            <person name="Ma B."/>
            <person name="Shi X."/>
            <person name="Liu H."/>
            <person name="Dong L."/>
            <person name="Sun H."/>
            <person name="Cao Y."/>
            <person name="Gao Q."/>
            <person name="Zheng S."/>
            <person name="Li Y."/>
            <person name="Yu Y."/>
            <person name="Du H."/>
            <person name="Qi M."/>
            <person name="Li Y."/>
            <person name="Yu H."/>
            <person name="Cui Y."/>
            <person name="Wang N."/>
            <person name="Chen C."/>
            <person name="Wu H."/>
            <person name="Zhao Y."/>
            <person name="Zhang J."/>
            <person name="Li Y."/>
            <person name="Zhou W."/>
            <person name="Zhang B."/>
            <person name="Hu W."/>
            <person name="Eijk M."/>
            <person name="Tang J."/>
            <person name="Witsenboer H."/>
            <person name="Zhao S."/>
            <person name="Li Z."/>
            <person name="Zhang A."/>
            <person name="Wang D."/>
            <person name="Liang C."/>
        </authorList>
    </citation>
    <scope>NUCLEOTIDE SEQUENCE [LARGE SCALE GENOMIC DNA]</scope>
    <source>
        <strain evidence="2">cv. G1812</strain>
    </source>
</reference>
<keyword evidence="3" id="KW-1185">Reference proteome</keyword>
<evidence type="ECO:0000313" key="3">
    <source>
        <dbReference type="Proteomes" id="UP000015106"/>
    </source>
</evidence>